<keyword evidence="8 10" id="KW-0012">Acyltransferase</keyword>
<feature type="domain" description="Palmitoyltransferase DHHC" evidence="11">
    <location>
        <begin position="166"/>
        <end position="284"/>
    </location>
</feature>
<evidence type="ECO:0000256" key="8">
    <source>
        <dbReference type="ARBA" id="ARBA00023315"/>
    </source>
</evidence>
<dbReference type="EMBL" id="JASJQH010000008">
    <property type="protein sequence ID" value="KAK9768711.1"/>
    <property type="molecule type" value="Genomic_DNA"/>
</dbReference>
<dbReference type="PROSITE" id="PS50216">
    <property type="entry name" value="DHHC"/>
    <property type="match status" value="1"/>
</dbReference>
<dbReference type="PANTHER" id="PTHR12246">
    <property type="entry name" value="PALMITOYLTRANSFERASE ZDHHC16"/>
    <property type="match status" value="1"/>
</dbReference>
<dbReference type="Proteomes" id="UP001479436">
    <property type="component" value="Unassembled WGS sequence"/>
</dbReference>
<accession>A0ABR2X4Q7</accession>
<evidence type="ECO:0000259" key="11">
    <source>
        <dbReference type="Pfam" id="PF01529"/>
    </source>
</evidence>
<keyword evidence="13" id="KW-1185">Reference proteome</keyword>
<evidence type="ECO:0000256" key="7">
    <source>
        <dbReference type="ARBA" id="ARBA00023288"/>
    </source>
</evidence>
<feature type="transmembrane region" description="Helical" evidence="10">
    <location>
        <begin position="48"/>
        <end position="70"/>
    </location>
</feature>
<dbReference type="Pfam" id="PF01529">
    <property type="entry name" value="DHHC"/>
    <property type="match status" value="1"/>
</dbReference>
<evidence type="ECO:0000256" key="6">
    <source>
        <dbReference type="ARBA" id="ARBA00023139"/>
    </source>
</evidence>
<gene>
    <name evidence="12" type="primary">PFA3_1</name>
    <name evidence="12" type="ORF">K7432_000464</name>
</gene>
<evidence type="ECO:0000256" key="2">
    <source>
        <dbReference type="ARBA" id="ARBA00022679"/>
    </source>
</evidence>
<evidence type="ECO:0000256" key="1">
    <source>
        <dbReference type="ARBA" id="ARBA00004141"/>
    </source>
</evidence>
<evidence type="ECO:0000256" key="5">
    <source>
        <dbReference type="ARBA" id="ARBA00023136"/>
    </source>
</evidence>
<evidence type="ECO:0000256" key="9">
    <source>
        <dbReference type="ARBA" id="ARBA00048048"/>
    </source>
</evidence>
<keyword evidence="5 10" id="KW-0472">Membrane</keyword>
<dbReference type="GO" id="GO:0019706">
    <property type="term" value="F:protein-cysteine S-palmitoyltransferase activity"/>
    <property type="evidence" value="ECO:0007669"/>
    <property type="project" value="UniProtKB-EC"/>
</dbReference>
<keyword evidence="7" id="KW-0449">Lipoprotein</keyword>
<keyword evidence="2 10" id="KW-0808">Transferase</keyword>
<keyword evidence="3 10" id="KW-0812">Transmembrane</keyword>
<evidence type="ECO:0000313" key="12">
    <source>
        <dbReference type="EMBL" id="KAK9768711.1"/>
    </source>
</evidence>
<feature type="transmembrane region" description="Helical" evidence="10">
    <location>
        <begin position="246"/>
        <end position="268"/>
    </location>
</feature>
<name>A0ABR2X4Q7_9FUNG</name>
<keyword evidence="6" id="KW-0564">Palmitate</keyword>
<comment type="catalytic activity">
    <reaction evidence="9 10">
        <text>L-cysteinyl-[protein] + hexadecanoyl-CoA = S-hexadecanoyl-L-cysteinyl-[protein] + CoA</text>
        <dbReference type="Rhea" id="RHEA:36683"/>
        <dbReference type="Rhea" id="RHEA-COMP:10131"/>
        <dbReference type="Rhea" id="RHEA-COMP:11032"/>
        <dbReference type="ChEBI" id="CHEBI:29950"/>
        <dbReference type="ChEBI" id="CHEBI:57287"/>
        <dbReference type="ChEBI" id="CHEBI:57379"/>
        <dbReference type="ChEBI" id="CHEBI:74151"/>
        <dbReference type="EC" id="2.3.1.225"/>
    </reaction>
</comment>
<evidence type="ECO:0000313" key="13">
    <source>
        <dbReference type="Proteomes" id="UP001479436"/>
    </source>
</evidence>
<reference evidence="12 13" key="1">
    <citation type="submission" date="2023-04" db="EMBL/GenBank/DDBJ databases">
        <title>Genome of Basidiobolus ranarum AG-B5.</title>
        <authorList>
            <person name="Stajich J.E."/>
            <person name="Carter-House D."/>
            <person name="Gryganskyi A."/>
        </authorList>
    </citation>
    <scope>NUCLEOTIDE SEQUENCE [LARGE SCALE GENOMIC DNA]</scope>
    <source>
        <strain evidence="12 13">AG-B5</strain>
    </source>
</reference>
<comment type="caution">
    <text evidence="12">The sequence shown here is derived from an EMBL/GenBank/DDBJ whole genome shotgun (WGS) entry which is preliminary data.</text>
</comment>
<comment type="domain">
    <text evidence="10">The DHHC domain is required for palmitoyltransferase activity.</text>
</comment>
<feature type="transmembrane region" description="Helical" evidence="10">
    <location>
        <begin position="211"/>
        <end position="234"/>
    </location>
</feature>
<protein>
    <recommendedName>
        <fullName evidence="10">Palmitoyltransferase</fullName>
        <ecNumber evidence="10">2.3.1.225</ecNumber>
    </recommendedName>
</protein>
<dbReference type="EC" id="2.3.1.225" evidence="10"/>
<dbReference type="InterPro" id="IPR001594">
    <property type="entry name" value="Palmitoyltrfase_DHHC"/>
</dbReference>
<dbReference type="InterPro" id="IPR039859">
    <property type="entry name" value="PFA4/ZDH16/20/ERF2-like"/>
</dbReference>
<feature type="transmembrane region" description="Helical" evidence="10">
    <location>
        <begin position="12"/>
        <end position="28"/>
    </location>
</feature>
<comment type="similarity">
    <text evidence="10">Belongs to the DHHC palmitoyltransferase family.</text>
</comment>
<sequence length="372" mass="42234">MENKNLVAKINGYFPIAFVIALLSWTYYVHIFRLSITLVKQGSVTQGVVYIVLYHVFLLPFILSYVRVLLKEPGSPKVSPEQPNTFSGDRFEIDQNPWLSQPPFQNISEKDETQGLNDPTFLNTTETSDGAVKRQSVGDEIRRPQTLLWPPPAAPENMVLHAPPRGKFCNSCNVVKPERCHHCSACDRCILKMDHHCPWINQCVGWGNYKLFYLFILYATLFCIFTIVSVIPPLVSKVKLGGSVDIQWGLLIAVTAIFGSGLLILTGYHTRLIFKNESTIENLHSNKRNESSSNIYDLGWANNWKVVMGKEWWLWFVPTANSIGNGLRFRTSEQTSHTTTDIYQSNGLVSNTQYDMELPHIPRFNPLEPVSP</sequence>
<evidence type="ECO:0000256" key="4">
    <source>
        <dbReference type="ARBA" id="ARBA00022989"/>
    </source>
</evidence>
<evidence type="ECO:0000256" key="3">
    <source>
        <dbReference type="ARBA" id="ARBA00022692"/>
    </source>
</evidence>
<keyword evidence="4 10" id="KW-1133">Transmembrane helix</keyword>
<evidence type="ECO:0000256" key="10">
    <source>
        <dbReference type="RuleBase" id="RU079119"/>
    </source>
</evidence>
<organism evidence="12 13">
    <name type="scientific">Basidiobolus ranarum</name>
    <dbReference type="NCBI Taxonomy" id="34480"/>
    <lineage>
        <taxon>Eukaryota</taxon>
        <taxon>Fungi</taxon>
        <taxon>Fungi incertae sedis</taxon>
        <taxon>Zoopagomycota</taxon>
        <taxon>Entomophthoromycotina</taxon>
        <taxon>Basidiobolomycetes</taxon>
        <taxon>Basidiobolales</taxon>
        <taxon>Basidiobolaceae</taxon>
        <taxon>Basidiobolus</taxon>
    </lineage>
</organism>
<proteinExistence type="inferred from homology"/>
<comment type="subcellular location">
    <subcellularLocation>
        <location evidence="1">Membrane</location>
        <topology evidence="1">Multi-pass membrane protein</topology>
    </subcellularLocation>
</comment>